<organism evidence="2 4">
    <name type="scientific">Acetobacterium wieringae</name>
    <dbReference type="NCBI Taxonomy" id="52694"/>
    <lineage>
        <taxon>Bacteria</taxon>
        <taxon>Bacillati</taxon>
        <taxon>Bacillota</taxon>
        <taxon>Clostridia</taxon>
        <taxon>Eubacteriales</taxon>
        <taxon>Eubacteriaceae</taxon>
        <taxon>Acetobacterium</taxon>
    </lineage>
</organism>
<evidence type="ECO:0000313" key="3">
    <source>
        <dbReference type="EMBL" id="UYO62301.1"/>
    </source>
</evidence>
<reference evidence="2 4" key="1">
    <citation type="submission" date="2015-09" db="EMBL/GenBank/DDBJ databases">
        <title>Genome sequence of Acetobacterium wieringae DSM 1911.</title>
        <authorList>
            <person name="Poehlein A."/>
            <person name="Bengelsdorf F.R."/>
            <person name="Schiel-Bengelsdorf B."/>
            <person name="Duerre P."/>
            <person name="Daniel R."/>
        </authorList>
    </citation>
    <scope>NUCLEOTIDE SEQUENCE [LARGE SCALE GENOMIC DNA]</scope>
    <source>
        <strain evidence="2 4">DSM 1911</strain>
    </source>
</reference>
<evidence type="ECO:0000313" key="2">
    <source>
        <dbReference type="EMBL" id="OFV71606.1"/>
    </source>
</evidence>
<dbReference type="AlphaFoldDB" id="A0A1F2PLQ2"/>
<proteinExistence type="predicted"/>
<evidence type="ECO:0000313" key="5">
    <source>
        <dbReference type="Proteomes" id="UP001163550"/>
    </source>
</evidence>
<dbReference type="PANTHER" id="PTHR20992:SF9">
    <property type="entry name" value="AT15442P-RELATED"/>
    <property type="match status" value="1"/>
</dbReference>
<dbReference type="Proteomes" id="UP000176244">
    <property type="component" value="Unassembled WGS sequence"/>
</dbReference>
<gene>
    <name evidence="2" type="ORF">ACWI_09110</name>
    <name evidence="3" type="ORF">LNN31_16150</name>
</gene>
<feature type="transmembrane region" description="Helical" evidence="1">
    <location>
        <begin position="129"/>
        <end position="147"/>
    </location>
</feature>
<keyword evidence="1" id="KW-0472">Membrane</keyword>
<evidence type="ECO:0000256" key="1">
    <source>
        <dbReference type="SAM" id="Phobius"/>
    </source>
</evidence>
<dbReference type="OrthoDB" id="9790659at2"/>
<dbReference type="Pfam" id="PF04087">
    <property type="entry name" value="DUF389"/>
    <property type="match status" value="1"/>
</dbReference>
<feature type="transmembrane region" description="Helical" evidence="1">
    <location>
        <begin position="57"/>
        <end position="79"/>
    </location>
</feature>
<protein>
    <submittedName>
        <fullName evidence="3">DUF389 domain-containing protein</fullName>
    </submittedName>
</protein>
<dbReference type="RefSeq" id="WP_070370252.1">
    <property type="nucleotide sequence ID" value="NZ_CABIIK010000004.1"/>
</dbReference>
<keyword evidence="1" id="KW-0812">Transmembrane</keyword>
<feature type="transmembrane region" description="Helical" evidence="1">
    <location>
        <begin position="182"/>
        <end position="208"/>
    </location>
</feature>
<keyword evidence="5" id="KW-1185">Reference proteome</keyword>
<feature type="transmembrane region" description="Helical" evidence="1">
    <location>
        <begin position="228"/>
        <end position="248"/>
    </location>
</feature>
<dbReference type="EMBL" id="CP087994">
    <property type="protein sequence ID" value="UYO62301.1"/>
    <property type="molecule type" value="Genomic_DNA"/>
</dbReference>
<dbReference type="Proteomes" id="UP001163550">
    <property type="component" value="Chromosome"/>
</dbReference>
<feature type="transmembrane region" description="Helical" evidence="1">
    <location>
        <begin position="34"/>
        <end position="51"/>
    </location>
</feature>
<feature type="transmembrane region" description="Helical" evidence="1">
    <location>
        <begin position="154"/>
        <end position="176"/>
    </location>
</feature>
<sequence length="348" mass="37737">MIDYLKNGLFDIRSDQMGADAIHESIVAGVKLKGAPLIILFCAIIVASVGLNTNSTAVIIGAMLISPLMNPIIAMGYSLATYDGLLLRNAALNFMIQIIIALIGASIYFSLTPIHEATSELIARTGPSFFDMLIAFFGGTAGVIGITRKEKTNVIPGVAIATALMPPMCTVGYGIANSNPDYIFPAAYLFLINAFFIMLATFAFCKLLQLKQAAVVKERFNKILKRGIIIGMILITIPAAVSAIYVSIDSILNQHLTGKVQSFVNAEVDSSTTTTMRATIDPERKNLRLDLIGEVYSPDQIDRITTNMADYGLEGYTLEVVQDIRTTLFNYFEKENSAGILEGEIVIV</sequence>
<feature type="transmembrane region" description="Helical" evidence="1">
    <location>
        <begin position="91"/>
        <end position="109"/>
    </location>
</feature>
<accession>A0A1F2PLQ2</accession>
<dbReference type="PANTHER" id="PTHR20992">
    <property type="entry name" value="AT15442P-RELATED"/>
    <property type="match status" value="1"/>
</dbReference>
<reference evidence="3" key="2">
    <citation type="submission" date="2021-11" db="EMBL/GenBank/DDBJ databases">
        <title>Isoprene-degrading acetogen.</title>
        <authorList>
            <person name="Yang Y."/>
            <person name="Jin H."/>
            <person name="Yan J."/>
        </authorList>
    </citation>
    <scope>NUCLEOTIDE SEQUENCE</scope>
    <source>
        <strain evidence="3">Berkeley</strain>
    </source>
</reference>
<evidence type="ECO:0000313" key="4">
    <source>
        <dbReference type="Proteomes" id="UP000176244"/>
    </source>
</evidence>
<dbReference type="EMBL" id="LKEU01000018">
    <property type="protein sequence ID" value="OFV71606.1"/>
    <property type="molecule type" value="Genomic_DNA"/>
</dbReference>
<dbReference type="InterPro" id="IPR005240">
    <property type="entry name" value="DUF389"/>
</dbReference>
<keyword evidence="1" id="KW-1133">Transmembrane helix</keyword>
<name>A0A1F2PLQ2_9FIRM</name>